<protein>
    <submittedName>
        <fullName evidence="2">Uncharacterized protein</fullName>
    </submittedName>
</protein>
<proteinExistence type="predicted"/>
<sequence>MYRVRCRRCGRPGPEAQTPDTAEIAARFVDGWERSRRKGWICPDCIPADEFWLAAVSILITILSMIALAVLAVLAIFDALPG</sequence>
<comment type="caution">
    <text evidence="2">The sequence shown here is derived from an EMBL/GenBank/DDBJ whole genome shotgun (WGS) entry which is preliminary data.</text>
</comment>
<accession>A0ABV7PVU9</accession>
<gene>
    <name evidence="2" type="ORF">ACFO8M_09175</name>
</gene>
<evidence type="ECO:0000256" key="1">
    <source>
        <dbReference type="SAM" id="Phobius"/>
    </source>
</evidence>
<keyword evidence="1" id="KW-0472">Membrane</keyword>
<keyword evidence="1" id="KW-1133">Transmembrane helix</keyword>
<dbReference type="EMBL" id="JBHRWO010000008">
    <property type="protein sequence ID" value="MFC3492655.1"/>
    <property type="molecule type" value="Genomic_DNA"/>
</dbReference>
<evidence type="ECO:0000313" key="3">
    <source>
        <dbReference type="Proteomes" id="UP001595712"/>
    </source>
</evidence>
<organism evidence="2 3">
    <name type="scientific">Glycomyces rhizosphaerae</name>
    <dbReference type="NCBI Taxonomy" id="2054422"/>
    <lineage>
        <taxon>Bacteria</taxon>
        <taxon>Bacillati</taxon>
        <taxon>Actinomycetota</taxon>
        <taxon>Actinomycetes</taxon>
        <taxon>Glycomycetales</taxon>
        <taxon>Glycomycetaceae</taxon>
        <taxon>Glycomyces</taxon>
    </lineage>
</organism>
<name>A0ABV7PVU9_9ACTN</name>
<reference evidence="3" key="1">
    <citation type="journal article" date="2019" name="Int. J. Syst. Evol. Microbiol.">
        <title>The Global Catalogue of Microorganisms (GCM) 10K type strain sequencing project: providing services to taxonomists for standard genome sequencing and annotation.</title>
        <authorList>
            <consortium name="The Broad Institute Genomics Platform"/>
            <consortium name="The Broad Institute Genome Sequencing Center for Infectious Disease"/>
            <person name="Wu L."/>
            <person name="Ma J."/>
        </authorList>
    </citation>
    <scope>NUCLEOTIDE SEQUENCE [LARGE SCALE GENOMIC DNA]</scope>
    <source>
        <strain evidence="3">CGMCC 4.7396</strain>
    </source>
</reference>
<keyword evidence="1" id="KW-0812">Transmembrane</keyword>
<evidence type="ECO:0000313" key="2">
    <source>
        <dbReference type="EMBL" id="MFC3492655.1"/>
    </source>
</evidence>
<keyword evidence="3" id="KW-1185">Reference proteome</keyword>
<dbReference type="RefSeq" id="WP_387973641.1">
    <property type="nucleotide sequence ID" value="NZ_JBHRWO010000008.1"/>
</dbReference>
<feature type="transmembrane region" description="Helical" evidence="1">
    <location>
        <begin position="51"/>
        <end position="77"/>
    </location>
</feature>
<dbReference type="Proteomes" id="UP001595712">
    <property type="component" value="Unassembled WGS sequence"/>
</dbReference>